<dbReference type="Proteomes" id="UP001311232">
    <property type="component" value="Unassembled WGS sequence"/>
</dbReference>
<feature type="disulfide bond" evidence="5">
    <location>
        <begin position="180"/>
        <end position="207"/>
    </location>
</feature>
<sequence length="379" mass="40446">MSRPVKSVSRLPLVVSVLSAVCIMCALGQSTTEVRHTEGGAKVAGEVSSSRVEERACCHRVTVTDPAMGITALFLLSFLGFAITAEAQSCSKPVGEANMNLKDDFINQDTFVDGAVVSFACNPGYTSAGGSSRITCSAGVWSPVQLRCERKNCGPLEEVNNGYIDYRDGTEFGDTAVVICNQGYISVGQSGVIRCDVNGWIGRLPVCDAVQCVTPARIVNGTFSPEMEFYSYREVVRYSCNKDLVLNGSGELTCSEDGTFHPAPPTCVWVECKDPVIEHAEFVEGSRPPHRHGASVKYSCKPGYVIEGTSTLTCLLNSQWSSPLPKCTKVIRPTMPTTTTTTTTTTPATPTPDSGNGLSPGIIVLIVSITALLLQNSCM</sequence>
<dbReference type="Pfam" id="PF00084">
    <property type="entry name" value="Sushi"/>
    <property type="match status" value="4"/>
</dbReference>
<feature type="disulfide bond" evidence="5">
    <location>
        <begin position="240"/>
        <end position="267"/>
    </location>
</feature>
<feature type="disulfide bond" evidence="5">
    <location>
        <begin position="121"/>
        <end position="148"/>
    </location>
</feature>
<feature type="domain" description="Sushi" evidence="8">
    <location>
        <begin position="151"/>
        <end position="209"/>
    </location>
</feature>
<gene>
    <name evidence="9" type="ORF">CRENBAI_000286</name>
</gene>
<evidence type="ECO:0000259" key="8">
    <source>
        <dbReference type="PROSITE" id="PS50923"/>
    </source>
</evidence>
<dbReference type="Gene3D" id="2.10.70.10">
    <property type="entry name" value="Complement Module, domain 1"/>
    <property type="match status" value="4"/>
</dbReference>
<feature type="signal peptide" evidence="7">
    <location>
        <begin position="1"/>
        <end position="28"/>
    </location>
</feature>
<evidence type="ECO:0000256" key="2">
    <source>
        <dbReference type="ARBA" id="ARBA00022729"/>
    </source>
</evidence>
<protein>
    <recommendedName>
        <fullName evidence="8">Sushi domain-containing protein</fullName>
    </recommendedName>
</protein>
<feature type="compositionally biased region" description="Low complexity" evidence="6">
    <location>
        <begin position="333"/>
        <end position="352"/>
    </location>
</feature>
<dbReference type="InterPro" id="IPR035976">
    <property type="entry name" value="Sushi/SCR/CCP_sf"/>
</dbReference>
<dbReference type="PANTHER" id="PTHR45656:SF4">
    <property type="entry name" value="PROTEIN CBR-CLEC-78"/>
    <property type="match status" value="1"/>
</dbReference>
<keyword evidence="1 5" id="KW-0768">Sushi</keyword>
<dbReference type="AlphaFoldDB" id="A0AAV9RH85"/>
<evidence type="ECO:0000256" key="5">
    <source>
        <dbReference type="PROSITE-ProRule" id="PRU00302"/>
    </source>
</evidence>
<proteinExistence type="predicted"/>
<dbReference type="PROSITE" id="PS50923">
    <property type="entry name" value="SUSHI"/>
    <property type="match status" value="4"/>
</dbReference>
<feature type="domain" description="Sushi" evidence="8">
    <location>
        <begin position="270"/>
        <end position="329"/>
    </location>
</feature>
<dbReference type="InterPro" id="IPR000436">
    <property type="entry name" value="Sushi_SCR_CCP_dom"/>
</dbReference>
<dbReference type="InterPro" id="IPR051277">
    <property type="entry name" value="SEZ6_CSMD_C4BPB_Regulators"/>
</dbReference>
<reference evidence="9 10" key="1">
    <citation type="submission" date="2021-06" db="EMBL/GenBank/DDBJ databases">
        <authorList>
            <person name="Palmer J.M."/>
        </authorList>
    </citation>
    <scope>NUCLEOTIDE SEQUENCE [LARGE SCALE GENOMIC DNA]</scope>
    <source>
        <strain evidence="9 10">MEX-2019</strain>
        <tissue evidence="9">Muscle</tissue>
    </source>
</reference>
<evidence type="ECO:0000256" key="7">
    <source>
        <dbReference type="SAM" id="SignalP"/>
    </source>
</evidence>
<feature type="disulfide bond" evidence="5">
    <location>
        <begin position="300"/>
        <end position="327"/>
    </location>
</feature>
<feature type="chain" id="PRO_5043821633" description="Sushi domain-containing protein" evidence="7">
    <location>
        <begin position="29"/>
        <end position="379"/>
    </location>
</feature>
<name>A0AAV9RH85_9TELE</name>
<dbReference type="SMART" id="SM00032">
    <property type="entry name" value="CCP"/>
    <property type="match status" value="4"/>
</dbReference>
<organism evidence="9 10">
    <name type="scientific">Crenichthys baileyi</name>
    <name type="common">White River springfish</name>
    <dbReference type="NCBI Taxonomy" id="28760"/>
    <lineage>
        <taxon>Eukaryota</taxon>
        <taxon>Metazoa</taxon>
        <taxon>Chordata</taxon>
        <taxon>Craniata</taxon>
        <taxon>Vertebrata</taxon>
        <taxon>Euteleostomi</taxon>
        <taxon>Actinopterygii</taxon>
        <taxon>Neopterygii</taxon>
        <taxon>Teleostei</taxon>
        <taxon>Neoteleostei</taxon>
        <taxon>Acanthomorphata</taxon>
        <taxon>Ovalentaria</taxon>
        <taxon>Atherinomorphae</taxon>
        <taxon>Cyprinodontiformes</taxon>
        <taxon>Goodeidae</taxon>
        <taxon>Crenichthys</taxon>
    </lineage>
</organism>
<feature type="region of interest" description="Disordered" evidence="6">
    <location>
        <begin position="331"/>
        <end position="355"/>
    </location>
</feature>
<keyword evidence="2 7" id="KW-0732">Signal</keyword>
<evidence type="ECO:0000313" key="10">
    <source>
        <dbReference type="Proteomes" id="UP001311232"/>
    </source>
</evidence>
<dbReference type="SUPFAM" id="SSF57535">
    <property type="entry name" value="Complement control module/SCR domain"/>
    <property type="match status" value="4"/>
</dbReference>
<feature type="domain" description="Sushi" evidence="8">
    <location>
        <begin position="210"/>
        <end position="269"/>
    </location>
</feature>
<comment type="caution">
    <text evidence="9">The sequence shown here is derived from an EMBL/GenBank/DDBJ whole genome shotgun (WGS) entry which is preliminary data.</text>
</comment>
<feature type="domain" description="Sushi" evidence="8">
    <location>
        <begin position="88"/>
        <end position="150"/>
    </location>
</feature>
<accession>A0AAV9RH85</accession>
<comment type="caution">
    <text evidence="5">Lacks conserved residue(s) required for the propagation of feature annotation.</text>
</comment>
<dbReference type="CDD" id="cd00033">
    <property type="entry name" value="CCP"/>
    <property type="match status" value="4"/>
</dbReference>
<dbReference type="PANTHER" id="PTHR45656">
    <property type="entry name" value="PROTEIN CBR-CLEC-78"/>
    <property type="match status" value="1"/>
</dbReference>
<evidence type="ECO:0000313" key="9">
    <source>
        <dbReference type="EMBL" id="KAK5608346.1"/>
    </source>
</evidence>
<keyword evidence="4 5" id="KW-1015">Disulfide bond</keyword>
<keyword evidence="10" id="KW-1185">Reference proteome</keyword>
<dbReference type="EMBL" id="JAHHUM010001821">
    <property type="protein sequence ID" value="KAK5608346.1"/>
    <property type="molecule type" value="Genomic_DNA"/>
</dbReference>
<evidence type="ECO:0000256" key="6">
    <source>
        <dbReference type="SAM" id="MobiDB-lite"/>
    </source>
</evidence>
<dbReference type="FunFam" id="2.10.70.10:FF:000014">
    <property type="entry name" value="Membrane cofactor protein"/>
    <property type="match status" value="1"/>
</dbReference>
<keyword evidence="3" id="KW-0677">Repeat</keyword>
<evidence type="ECO:0000256" key="3">
    <source>
        <dbReference type="ARBA" id="ARBA00022737"/>
    </source>
</evidence>
<evidence type="ECO:0000256" key="4">
    <source>
        <dbReference type="ARBA" id="ARBA00023157"/>
    </source>
</evidence>
<evidence type="ECO:0000256" key="1">
    <source>
        <dbReference type="ARBA" id="ARBA00022659"/>
    </source>
</evidence>